<dbReference type="Gene3D" id="3.20.20.80">
    <property type="entry name" value="Glycosidases"/>
    <property type="match status" value="1"/>
</dbReference>
<dbReference type="PROSITE" id="PS51257">
    <property type="entry name" value="PROKAR_LIPOPROTEIN"/>
    <property type="match status" value="1"/>
</dbReference>
<organism evidence="3 4">
    <name type="scientific">Proteiniphilum saccharofermentans</name>
    <dbReference type="NCBI Taxonomy" id="1642647"/>
    <lineage>
        <taxon>Bacteria</taxon>
        <taxon>Pseudomonadati</taxon>
        <taxon>Bacteroidota</taxon>
        <taxon>Bacteroidia</taxon>
        <taxon>Bacteroidales</taxon>
        <taxon>Dysgonomonadaceae</taxon>
        <taxon>Proteiniphilum</taxon>
    </lineage>
</organism>
<sequence>MIHFIRFSFLLLIVVLITACGTTKQSLTRTPDAAPKREFRGAWVQTVGQSRYSQMNSAAMKHYISDMVRKFDEAGVNAVIFQIRPEADAFYRSELEPWSRFLTGEQGKAPDDPAFDPLAFIIEECHKRGMELHAWLNPYRVKTNINNTLAKGHIYWKHPERFVQYGTQLFFDPGLPENRGFICEVVRDIVTRYDVDAIHMDDYFYPYPIAGTSFPDDNSFSMYAASQGFSPSQRGDWRRNNVNLLIQQIKLTIAGTKPWVRFGISPFGIYRNKRSDPNGSDTNGLQNYDDLYADIKLWVEKGWIDYNLPQLYWEIGHSAADYTTLLHWWNANNFEQHLYIGQDLKRSIDKNELNVKIRQSREMSFVHGNCYWYGYQILDNFAGVADAMRTDLHRSRTLIPAYTHLYKGRPAAVKKLTDVYTEDMHFLTWEYKKELSNPESAQRFVVYRFRRGEKVDINRAENIVKITPDNFFVLPYEGGESRYTYVVTALDAFHNESKPAKTKVKL</sequence>
<keyword evidence="1" id="KW-0732">Signal</keyword>
<dbReference type="InterPro" id="IPR003790">
    <property type="entry name" value="GHL10"/>
</dbReference>
<evidence type="ECO:0000313" key="3">
    <source>
        <dbReference type="EMBL" id="SCD21383.1"/>
    </source>
</evidence>
<gene>
    <name evidence="3" type="ORF">PSM36_2582</name>
</gene>
<dbReference type="PANTHER" id="PTHR43405">
    <property type="entry name" value="GLYCOSYL HYDROLASE DIGH"/>
    <property type="match status" value="1"/>
</dbReference>
<dbReference type="InterPro" id="IPR052177">
    <property type="entry name" value="Divisome_Glycosyl_Hydrolase"/>
</dbReference>
<dbReference type="RefSeq" id="WP_076931229.1">
    <property type="nucleotide sequence ID" value="NZ_LT605205.1"/>
</dbReference>
<proteinExistence type="predicted"/>
<dbReference type="SUPFAM" id="SSF51445">
    <property type="entry name" value="(Trans)glycosidases"/>
    <property type="match status" value="1"/>
</dbReference>
<evidence type="ECO:0000256" key="1">
    <source>
        <dbReference type="ARBA" id="ARBA00022729"/>
    </source>
</evidence>
<dbReference type="KEGG" id="psac:PSM36_2582"/>
<dbReference type="Proteomes" id="UP000187464">
    <property type="component" value="Chromosome I"/>
</dbReference>
<protein>
    <submittedName>
        <fullName evidence="3">Putative lipoprotein YddW</fullName>
    </submittedName>
</protein>
<dbReference type="AlphaFoldDB" id="A0A1R3SYW9"/>
<name>A0A1R3SYW9_9BACT</name>
<dbReference type="PANTHER" id="PTHR43405:SF1">
    <property type="entry name" value="GLYCOSYL HYDROLASE DIGH"/>
    <property type="match status" value="1"/>
</dbReference>
<accession>A0A1R3SYW9</accession>
<evidence type="ECO:0000259" key="2">
    <source>
        <dbReference type="Pfam" id="PF02638"/>
    </source>
</evidence>
<keyword evidence="4" id="KW-1185">Reference proteome</keyword>
<reference evidence="3 4" key="1">
    <citation type="submission" date="2016-08" db="EMBL/GenBank/DDBJ databases">
        <authorList>
            <person name="Seilhamer J.J."/>
        </authorList>
    </citation>
    <scope>NUCLEOTIDE SEQUENCE [LARGE SCALE GENOMIC DNA]</scope>
    <source>
        <strain evidence="3">M3/6</strain>
    </source>
</reference>
<dbReference type="STRING" id="1642647.PSM36_2582"/>
<keyword evidence="3" id="KW-0449">Lipoprotein</keyword>
<feature type="domain" description="Glycosyl hydrolase-like 10" evidence="2">
    <location>
        <begin position="38"/>
        <end position="346"/>
    </location>
</feature>
<dbReference type="InterPro" id="IPR017853">
    <property type="entry name" value="GH"/>
</dbReference>
<dbReference type="EMBL" id="LT605205">
    <property type="protein sequence ID" value="SCD21383.1"/>
    <property type="molecule type" value="Genomic_DNA"/>
</dbReference>
<dbReference type="Pfam" id="PF02638">
    <property type="entry name" value="GHL10"/>
    <property type="match status" value="1"/>
</dbReference>
<evidence type="ECO:0000313" key="4">
    <source>
        <dbReference type="Proteomes" id="UP000187464"/>
    </source>
</evidence>